<feature type="compositionally biased region" description="Low complexity" evidence="3">
    <location>
        <begin position="242"/>
        <end position="251"/>
    </location>
</feature>
<feature type="compositionally biased region" description="Polar residues" evidence="3">
    <location>
        <begin position="215"/>
        <end position="234"/>
    </location>
</feature>
<evidence type="ECO:0000256" key="1">
    <source>
        <dbReference type="ARBA" id="ARBA00022529"/>
    </source>
</evidence>
<name>A0A5B9EFZ7_9BACT</name>
<evidence type="ECO:0000256" key="2">
    <source>
        <dbReference type="ARBA" id="ARBA00022638"/>
    </source>
</evidence>
<keyword evidence="2" id="KW-0081">Bacteriolytic enzyme</keyword>
<dbReference type="EMBL" id="CP042806">
    <property type="protein sequence ID" value="QEE29267.1"/>
    <property type="molecule type" value="Genomic_DNA"/>
</dbReference>
<dbReference type="GO" id="GO:0003796">
    <property type="term" value="F:lysozyme activity"/>
    <property type="evidence" value="ECO:0007669"/>
    <property type="project" value="InterPro"/>
</dbReference>
<reference evidence="4 5" key="1">
    <citation type="submission" date="2019-08" db="EMBL/GenBank/DDBJ databases">
        <title>Complete genome sequence of Terriglobus albidus strain ORNL.</title>
        <authorList>
            <person name="Podar M."/>
        </authorList>
    </citation>
    <scope>NUCLEOTIDE SEQUENCE [LARGE SCALE GENOMIC DNA]</scope>
    <source>
        <strain evidence="4 5">ORNL</strain>
    </source>
</reference>
<organism evidence="4 5">
    <name type="scientific">Terriglobus albidus</name>
    <dbReference type="NCBI Taxonomy" id="1592106"/>
    <lineage>
        <taxon>Bacteria</taxon>
        <taxon>Pseudomonadati</taxon>
        <taxon>Acidobacteriota</taxon>
        <taxon>Terriglobia</taxon>
        <taxon>Terriglobales</taxon>
        <taxon>Acidobacteriaceae</taxon>
        <taxon>Terriglobus</taxon>
    </lineage>
</organism>
<dbReference type="InterPro" id="IPR023346">
    <property type="entry name" value="Lysozyme-like_dom_sf"/>
</dbReference>
<protein>
    <recommendedName>
        <fullName evidence="6">Lysozyme</fullName>
    </recommendedName>
</protein>
<accession>A0A5B9EFZ7</accession>
<feature type="compositionally biased region" description="Basic residues" evidence="3">
    <location>
        <begin position="271"/>
        <end position="281"/>
    </location>
</feature>
<keyword evidence="5" id="KW-1185">Reference proteome</keyword>
<evidence type="ECO:0000256" key="3">
    <source>
        <dbReference type="SAM" id="MobiDB-lite"/>
    </source>
</evidence>
<dbReference type="Gene3D" id="1.10.530.40">
    <property type="match status" value="1"/>
</dbReference>
<proteinExistence type="predicted"/>
<dbReference type="RefSeq" id="WP_147648461.1">
    <property type="nucleotide sequence ID" value="NZ_CP042806.1"/>
</dbReference>
<sequence length="281" mass="30373">MSRYLEESLAQLKRFENAIPWMYLDTVGKVMVGAGLMLPTTQSATALPFQFNGRPADDQEIIVDFRRVSSMVKGKAAGFYRSPMSVLLTPAEIDVQLRAAVTHLDRDLRKEIPIWDALPASAKVALLDMAYNLGMTGLLQAYPKLLHAIVAGDWKTAAAECHRSGPAPARNEWTRQQFLAYIAAPSITAEAELRRDAKPPAILPIEPAHPAISPRPTTTAVSNKSTQSKKSAVKTSARKRVALGAKPSAGKPAKKAVKSAPKNQAPATAKKSPRKSSSRGN</sequence>
<evidence type="ECO:0000313" key="4">
    <source>
        <dbReference type="EMBL" id="QEE29267.1"/>
    </source>
</evidence>
<dbReference type="InterPro" id="IPR023347">
    <property type="entry name" value="Lysozyme_dom_sf"/>
</dbReference>
<dbReference type="Proteomes" id="UP000321820">
    <property type="component" value="Chromosome"/>
</dbReference>
<dbReference type="GO" id="GO:0042742">
    <property type="term" value="P:defense response to bacterium"/>
    <property type="evidence" value="ECO:0007669"/>
    <property type="project" value="UniProtKB-KW"/>
</dbReference>
<dbReference type="AlphaFoldDB" id="A0A5B9EFZ7"/>
<keyword evidence="1" id="KW-0929">Antimicrobial</keyword>
<evidence type="ECO:0008006" key="6">
    <source>
        <dbReference type="Google" id="ProtNLM"/>
    </source>
</evidence>
<dbReference type="OrthoDB" id="1523598at2"/>
<evidence type="ECO:0000313" key="5">
    <source>
        <dbReference type="Proteomes" id="UP000321820"/>
    </source>
</evidence>
<gene>
    <name evidence="4" type="ORF">FTW19_15445</name>
</gene>
<dbReference type="SUPFAM" id="SSF53955">
    <property type="entry name" value="Lysozyme-like"/>
    <property type="match status" value="1"/>
</dbReference>
<feature type="region of interest" description="Disordered" evidence="3">
    <location>
        <begin position="203"/>
        <end position="281"/>
    </location>
</feature>
<dbReference type="GO" id="GO:0031640">
    <property type="term" value="P:killing of cells of another organism"/>
    <property type="evidence" value="ECO:0007669"/>
    <property type="project" value="UniProtKB-KW"/>
</dbReference>
<dbReference type="KEGG" id="talb:FTW19_15445"/>